<reference evidence="1" key="1">
    <citation type="submission" date="2016-07" db="EMBL/GenBank/DDBJ databases">
        <authorList>
            <person name="Bretaudeau A."/>
        </authorList>
    </citation>
    <scope>NUCLEOTIDE SEQUENCE</scope>
    <source>
        <strain evidence="1">Rice</strain>
        <tissue evidence="1">Whole body</tissue>
    </source>
</reference>
<proteinExistence type="predicted"/>
<protein>
    <submittedName>
        <fullName evidence="1">SFRICE_011171</fullName>
    </submittedName>
</protein>
<sequence>MGQARDNLPYRCNSCAPGSTPVNEQPDYLMVSHRRRTWTLETPEALQFSKMQLLSFDSFVGLEFYSRVGNLSIVTRSLELWPLYGNRLTPYYMGLINSEKQGEARGSIRLLLTKNHPVPTTALRSGAPENPLGSPQLRAWLGVEVLVRIAVIGERSQKTGRIATLYGNAYLLTEEIASLLVTRRVE</sequence>
<evidence type="ECO:0000313" key="1">
    <source>
        <dbReference type="EMBL" id="SOQ38966.1"/>
    </source>
</evidence>
<dbReference type="EMBL" id="ODYU01002005">
    <property type="protein sequence ID" value="SOQ38966.1"/>
    <property type="molecule type" value="Genomic_DNA"/>
</dbReference>
<organism evidence="1">
    <name type="scientific">Spodoptera frugiperda</name>
    <name type="common">Fall armyworm</name>
    <dbReference type="NCBI Taxonomy" id="7108"/>
    <lineage>
        <taxon>Eukaryota</taxon>
        <taxon>Metazoa</taxon>
        <taxon>Ecdysozoa</taxon>
        <taxon>Arthropoda</taxon>
        <taxon>Hexapoda</taxon>
        <taxon>Insecta</taxon>
        <taxon>Pterygota</taxon>
        <taxon>Neoptera</taxon>
        <taxon>Endopterygota</taxon>
        <taxon>Lepidoptera</taxon>
        <taxon>Glossata</taxon>
        <taxon>Ditrysia</taxon>
        <taxon>Noctuoidea</taxon>
        <taxon>Noctuidae</taxon>
        <taxon>Amphipyrinae</taxon>
        <taxon>Spodoptera</taxon>
    </lineage>
</organism>
<accession>A0A2H1VDW6</accession>
<name>A0A2H1VDW6_SPOFR</name>
<dbReference type="AlphaFoldDB" id="A0A2H1VDW6"/>
<gene>
    <name evidence="1" type="ORF">SFRICE_011171</name>
</gene>